<feature type="transmembrane region" description="Helical" evidence="9">
    <location>
        <begin position="320"/>
        <end position="341"/>
    </location>
</feature>
<dbReference type="PANTHER" id="PTHR42643:SF33">
    <property type="entry name" value="GLUTAMATE RECEPTOR 2-LIKE PROTEIN"/>
    <property type="match status" value="1"/>
</dbReference>
<dbReference type="PANTHER" id="PTHR42643">
    <property type="entry name" value="IONOTROPIC RECEPTOR 20A-RELATED"/>
    <property type="match status" value="1"/>
</dbReference>
<evidence type="ECO:0000256" key="9">
    <source>
        <dbReference type="SAM" id="Phobius"/>
    </source>
</evidence>
<evidence type="ECO:0000256" key="5">
    <source>
        <dbReference type="ARBA" id="ARBA00022989"/>
    </source>
</evidence>
<accession>A0ABD2MST8</accession>
<gene>
    <name evidence="11" type="ORF">HHI36_008521</name>
</gene>
<dbReference type="GO" id="GO:0005886">
    <property type="term" value="C:plasma membrane"/>
    <property type="evidence" value="ECO:0007669"/>
    <property type="project" value="UniProtKB-SubCell"/>
</dbReference>
<keyword evidence="5 9" id="KW-1133">Transmembrane helix</keyword>
<keyword evidence="7" id="KW-0675">Receptor</keyword>
<organism evidence="11 12">
    <name type="scientific">Cryptolaemus montrouzieri</name>
    <dbReference type="NCBI Taxonomy" id="559131"/>
    <lineage>
        <taxon>Eukaryota</taxon>
        <taxon>Metazoa</taxon>
        <taxon>Ecdysozoa</taxon>
        <taxon>Arthropoda</taxon>
        <taxon>Hexapoda</taxon>
        <taxon>Insecta</taxon>
        <taxon>Pterygota</taxon>
        <taxon>Neoptera</taxon>
        <taxon>Endopterygota</taxon>
        <taxon>Coleoptera</taxon>
        <taxon>Polyphaga</taxon>
        <taxon>Cucujiformia</taxon>
        <taxon>Coccinelloidea</taxon>
        <taxon>Coccinellidae</taxon>
        <taxon>Scymninae</taxon>
        <taxon>Scymnini</taxon>
        <taxon>Cryptolaemus</taxon>
    </lineage>
</organism>
<evidence type="ECO:0000256" key="1">
    <source>
        <dbReference type="ARBA" id="ARBA00004651"/>
    </source>
</evidence>
<proteinExistence type="inferred from homology"/>
<evidence type="ECO:0000313" key="11">
    <source>
        <dbReference type="EMBL" id="KAL3269451.1"/>
    </source>
</evidence>
<reference evidence="11 12" key="1">
    <citation type="journal article" date="2021" name="BMC Biol.">
        <title>Horizontally acquired antibacterial genes associated with adaptive radiation of ladybird beetles.</title>
        <authorList>
            <person name="Li H.S."/>
            <person name="Tang X.F."/>
            <person name="Huang Y.H."/>
            <person name="Xu Z.Y."/>
            <person name="Chen M.L."/>
            <person name="Du X.Y."/>
            <person name="Qiu B.Y."/>
            <person name="Chen P.T."/>
            <person name="Zhang W."/>
            <person name="Slipinski A."/>
            <person name="Escalona H.E."/>
            <person name="Waterhouse R.M."/>
            <person name="Zwick A."/>
            <person name="Pang H."/>
        </authorList>
    </citation>
    <scope>NUCLEOTIDE SEQUENCE [LARGE SCALE GENOMIC DNA]</scope>
    <source>
        <strain evidence="11">SYSU2018</strain>
    </source>
</reference>
<evidence type="ECO:0000256" key="2">
    <source>
        <dbReference type="ARBA" id="ARBA00008685"/>
    </source>
</evidence>
<dbReference type="AlphaFoldDB" id="A0ABD2MST8"/>
<comment type="similarity">
    <text evidence="2">Belongs to the glutamate-gated ion channel (TC 1.A.10.1) family.</text>
</comment>
<dbReference type="EMBL" id="JABFTP020000021">
    <property type="protein sequence ID" value="KAL3269451.1"/>
    <property type="molecule type" value="Genomic_DNA"/>
</dbReference>
<keyword evidence="3" id="KW-1003">Cell membrane</keyword>
<dbReference type="InterPro" id="IPR052192">
    <property type="entry name" value="Insect_Ionotropic_Sensory_Rcpt"/>
</dbReference>
<name>A0ABD2MST8_9CUCU</name>
<keyword evidence="8" id="KW-0325">Glycoprotein</keyword>
<evidence type="ECO:0000259" key="10">
    <source>
        <dbReference type="Pfam" id="PF00060"/>
    </source>
</evidence>
<feature type="transmembrane region" description="Helical" evidence="9">
    <location>
        <begin position="396"/>
        <end position="417"/>
    </location>
</feature>
<dbReference type="Gene3D" id="3.40.190.10">
    <property type="entry name" value="Periplasmic binding protein-like II"/>
    <property type="match status" value="1"/>
</dbReference>
<evidence type="ECO:0000256" key="7">
    <source>
        <dbReference type="ARBA" id="ARBA00023170"/>
    </source>
</evidence>
<dbReference type="Gene3D" id="1.10.287.70">
    <property type="match status" value="1"/>
</dbReference>
<evidence type="ECO:0000256" key="3">
    <source>
        <dbReference type="ARBA" id="ARBA00022475"/>
    </source>
</evidence>
<dbReference type="SUPFAM" id="SSF53850">
    <property type="entry name" value="Periplasmic binding protein-like II"/>
    <property type="match status" value="1"/>
</dbReference>
<comment type="caution">
    <text evidence="11">The sequence shown here is derived from an EMBL/GenBank/DDBJ whole genome shotgun (WGS) entry which is preliminary data.</text>
</comment>
<evidence type="ECO:0000256" key="8">
    <source>
        <dbReference type="ARBA" id="ARBA00023180"/>
    </source>
</evidence>
<dbReference type="InterPro" id="IPR001320">
    <property type="entry name" value="Iontro_rcpt_C"/>
</dbReference>
<evidence type="ECO:0000256" key="6">
    <source>
        <dbReference type="ARBA" id="ARBA00023136"/>
    </source>
</evidence>
<feature type="transmembrane region" description="Helical" evidence="9">
    <location>
        <begin position="582"/>
        <end position="605"/>
    </location>
</feature>
<keyword evidence="12" id="KW-1185">Reference proteome</keyword>
<keyword evidence="6 9" id="KW-0472">Membrane</keyword>
<evidence type="ECO:0000313" key="12">
    <source>
        <dbReference type="Proteomes" id="UP001516400"/>
    </source>
</evidence>
<evidence type="ECO:0000256" key="4">
    <source>
        <dbReference type="ARBA" id="ARBA00022692"/>
    </source>
</evidence>
<dbReference type="Proteomes" id="UP001516400">
    <property type="component" value="Unassembled WGS sequence"/>
</dbReference>
<dbReference type="Pfam" id="PF00060">
    <property type="entry name" value="Lig_chan"/>
    <property type="match status" value="1"/>
</dbReference>
<comment type="subcellular location">
    <subcellularLocation>
        <location evidence="1">Cell membrane</location>
        <topology evidence="1">Multi-pass membrane protein</topology>
    </subcellularLocation>
</comment>
<keyword evidence="4 9" id="KW-0812">Transmembrane</keyword>
<dbReference type="GO" id="GO:0050906">
    <property type="term" value="P:detection of stimulus involved in sensory perception"/>
    <property type="evidence" value="ECO:0007669"/>
    <property type="project" value="UniProtKB-ARBA"/>
</dbReference>
<sequence>MLLESLQIVFIISKFTPVKSDRGHLILFIQDFLSKQQIPANIDTYLCWEKHEQLQLQNLLWKNEYRVRLNMDEEVKFDIPYIEEHHLFLVDLSCEYVDELFQKANNKFLFKQPFRWIVIGNISDILLKKLAIGIDSQFFVIREKGEGFYIEAPYKYSTNSSIYTKNEIASWKQGEFGYYNYLNTGRNRTDLKGTVMKISYVITNPISLNHLWDYRYKHVDTISKLNYLLTNYLMDYVNASREYIVRPSWGYKLKNSSFYDGMVGDLQTDIAELGGTASFFTPDRIEIVDYISPTRTFMKFIFRSPPLSYVSNIFVLPFDIYVWFACFGILVLTCILIYVSIAWEWKEESFKENIIEDINGTLKPSVANIVLLEISAITQQGYAEEPKSAAGRIASVVLFISVIFLYTSYSASIVVLLQSTTDTIQTVQDLLDSRIKLGAEDIVYSHYYFESAKQPLQKAIYEQKVAPKGQKSNFMSVIEGMRLVQNDFFAFHVELSTGYKVVGDIFKESEKCGLQEITLFNIIEPWLPIRKNSTYKDIFKIGMGRLHEHGLKQREVLRTYTKKPVCQSNNSNFVNVGLIDCYFAFVIFGVGIFLSLIMMGAEVIFSKYTVKRAKHGTVFVKARE</sequence>
<protein>
    <recommendedName>
        <fullName evidence="10">Ionotropic glutamate receptor C-terminal domain-containing protein</fullName>
    </recommendedName>
</protein>
<feature type="domain" description="Ionotropic glutamate receptor C-terminal" evidence="10">
    <location>
        <begin position="321"/>
        <end position="592"/>
    </location>
</feature>